<dbReference type="GO" id="GO:0000155">
    <property type="term" value="F:phosphorelay sensor kinase activity"/>
    <property type="evidence" value="ECO:0007669"/>
    <property type="project" value="InterPro"/>
</dbReference>
<dbReference type="PANTHER" id="PTHR43047">
    <property type="entry name" value="TWO-COMPONENT HISTIDINE PROTEIN KINASE"/>
    <property type="match status" value="1"/>
</dbReference>
<comment type="catalytic activity">
    <reaction evidence="1">
        <text>ATP + protein L-histidine = ADP + protein N-phospho-L-histidine.</text>
        <dbReference type="EC" id="2.7.13.3"/>
    </reaction>
</comment>
<comment type="caution">
    <text evidence="10">The sequence shown here is derived from an EMBL/GenBank/DDBJ whole genome shotgun (WGS) entry which is preliminary data.</text>
</comment>
<dbReference type="InterPro" id="IPR005467">
    <property type="entry name" value="His_kinase_dom"/>
</dbReference>
<proteinExistence type="predicted"/>
<dbReference type="Pfam" id="PF01590">
    <property type="entry name" value="GAF"/>
    <property type="match status" value="1"/>
</dbReference>
<dbReference type="CDD" id="cd00082">
    <property type="entry name" value="HisKA"/>
    <property type="match status" value="1"/>
</dbReference>
<dbReference type="SUPFAM" id="SSF55874">
    <property type="entry name" value="ATPase domain of HSP90 chaperone/DNA topoisomerase II/histidine kinase"/>
    <property type="match status" value="1"/>
</dbReference>
<dbReference type="RefSeq" id="WP_126581381.1">
    <property type="nucleotide sequence ID" value="NZ_BIFR01000001.1"/>
</dbReference>
<dbReference type="InterPro" id="IPR036097">
    <property type="entry name" value="HisK_dim/P_sf"/>
</dbReference>
<dbReference type="Gene3D" id="3.30.565.10">
    <property type="entry name" value="Histidine kinase-like ATPase, C-terminal domain"/>
    <property type="match status" value="1"/>
</dbReference>
<sequence length="1024" mass="115659">MRVSTNDRLTTTALQKTYRTNSIALITTLLLVLISLYWLIFHSHTGGLQTDDQLSAIFKSVSYLLAVCIGAGWAFRTAYHFHHGPVQSSRARMAWVCIGCGLLANGFGALLCMALKHPADPNIVVALNTPQVFSYIFLLLFYPCLFLGLMVIPGIGHIRLSKIFDVLIITLCFLAICWFLVSQLESITNIQGQLIPTTLPLSQVFIALAAPMGDIFLLLFLALVLQQGIDLALRLPFLLLALSFMGLLWSDVVNTYLSIFQTASFPDTTLMEPFYLISFLLLGLSGLFHYSRLMRNLYRERMTTPNLTGTYWHDAHLPAPGILSYNRRRMHTLYVPLAIILCVLLLIETLQEGSAFHPSANNETKTFIVLSIFVAALIAIRYFFAMRENETLLQERDRRFTETERARHLVAQLTDIRDLESLRERIVNTVLSEYGFSSAMLLLIEDHTRELTSQSHLLVSTSALSTHPTKWRLRGDTILYQTVKLGKQTIVYWQQHIPETPAEVRIWQEKQHVALMEFFPIRYQGKILGSLGVARHELSSIQHSEEAVIRVYTEQIAAIIEHAYLYQEARRREDFARAIANISKRLIATIVEPGEVGQLICEEGIRALHAEYAIFYLKHDDERLEPMAIATKSNDTMEPMTLSTTNSYQSALRLKEWPSFSLSDYEAEAQDTLHPFLLYVQPRRKTEESHGNTIGNGSPREPQGNQATLRARLSKHSIQRAICAPLVAGGELIGILIFARSVQSDESNNLSFEDSDLSSAQVFAEQVSVIFANSQLYQRIHDTHERLKELDQLKDQFMITASHELRTPLTAVQGYIELMAQYDSILPAEQRQEFLQKAQLGCEELAVLLRNIMDASRLEAEAGIKPALISRVSVKEMIEKVQIMIEPQVAHEHREIRVQVPAHLLVFADPLRLHQVLMNVSTNALKYSPPGSPLTFSGRITFDQRSLIIISISDKGKGISVQDQEKLFQRFVRLESDMNSPVRGSGLGLYISRRLIEAMGGKIWIESKGIVGEGSTFHIQLPMA</sequence>
<feature type="transmembrane region" description="Helical" evidence="8">
    <location>
        <begin position="331"/>
        <end position="347"/>
    </location>
</feature>
<dbReference type="SMART" id="SM00387">
    <property type="entry name" value="HATPase_c"/>
    <property type="match status" value="1"/>
</dbReference>
<evidence type="ECO:0000256" key="5">
    <source>
        <dbReference type="ARBA" id="ARBA00022777"/>
    </source>
</evidence>
<feature type="domain" description="Histidine kinase" evidence="9">
    <location>
        <begin position="800"/>
        <end position="1024"/>
    </location>
</feature>
<dbReference type="Proteomes" id="UP000287352">
    <property type="component" value="Unassembled WGS sequence"/>
</dbReference>
<feature type="transmembrane region" description="Helical" evidence="8">
    <location>
        <begin position="367"/>
        <end position="384"/>
    </location>
</feature>
<dbReference type="SUPFAM" id="SSF47384">
    <property type="entry name" value="Homodimeric domain of signal transducing histidine kinase"/>
    <property type="match status" value="1"/>
</dbReference>
<feature type="transmembrane region" description="Helical" evidence="8">
    <location>
        <begin position="135"/>
        <end position="156"/>
    </location>
</feature>
<dbReference type="InterPro" id="IPR029016">
    <property type="entry name" value="GAF-like_dom_sf"/>
</dbReference>
<dbReference type="SUPFAM" id="SSF55781">
    <property type="entry name" value="GAF domain-like"/>
    <property type="match status" value="2"/>
</dbReference>
<evidence type="ECO:0000259" key="9">
    <source>
        <dbReference type="PROSITE" id="PS50109"/>
    </source>
</evidence>
<feature type="transmembrane region" description="Helical" evidence="8">
    <location>
        <begin position="201"/>
        <end position="225"/>
    </location>
</feature>
<feature type="transmembrane region" description="Helical" evidence="8">
    <location>
        <begin position="163"/>
        <end position="181"/>
    </location>
</feature>
<dbReference type="PRINTS" id="PR00344">
    <property type="entry name" value="BCTRLSENSOR"/>
</dbReference>
<evidence type="ECO:0000256" key="2">
    <source>
        <dbReference type="ARBA" id="ARBA00012438"/>
    </source>
</evidence>
<evidence type="ECO:0000313" key="11">
    <source>
        <dbReference type="Proteomes" id="UP000287352"/>
    </source>
</evidence>
<feature type="transmembrane region" description="Helical" evidence="8">
    <location>
        <begin position="274"/>
        <end position="293"/>
    </location>
</feature>
<dbReference type="Gene3D" id="3.30.450.40">
    <property type="match status" value="2"/>
</dbReference>
<keyword evidence="8" id="KW-0472">Membrane</keyword>
<dbReference type="InterPro" id="IPR003018">
    <property type="entry name" value="GAF"/>
</dbReference>
<evidence type="ECO:0000256" key="1">
    <source>
        <dbReference type="ARBA" id="ARBA00000085"/>
    </source>
</evidence>
<dbReference type="SMART" id="SM00065">
    <property type="entry name" value="GAF"/>
    <property type="match status" value="2"/>
</dbReference>
<feature type="region of interest" description="Disordered" evidence="7">
    <location>
        <begin position="687"/>
        <end position="706"/>
    </location>
</feature>
<accession>A0A402A443</accession>
<dbReference type="PANTHER" id="PTHR43047:SF72">
    <property type="entry name" value="OSMOSENSING HISTIDINE PROTEIN KINASE SLN1"/>
    <property type="match status" value="1"/>
</dbReference>
<dbReference type="AlphaFoldDB" id="A0A402A443"/>
<dbReference type="InterPro" id="IPR036890">
    <property type="entry name" value="HATPase_C_sf"/>
</dbReference>
<evidence type="ECO:0000256" key="7">
    <source>
        <dbReference type="SAM" id="MobiDB-lite"/>
    </source>
</evidence>
<dbReference type="OrthoDB" id="136568at2"/>
<dbReference type="Pfam" id="PF00512">
    <property type="entry name" value="HisKA"/>
    <property type="match status" value="1"/>
</dbReference>
<dbReference type="FunFam" id="3.30.565.10:FF:000006">
    <property type="entry name" value="Sensor histidine kinase WalK"/>
    <property type="match status" value="1"/>
</dbReference>
<evidence type="ECO:0000256" key="4">
    <source>
        <dbReference type="ARBA" id="ARBA00022679"/>
    </source>
</evidence>
<dbReference type="GO" id="GO:0009927">
    <property type="term" value="F:histidine phosphotransfer kinase activity"/>
    <property type="evidence" value="ECO:0007669"/>
    <property type="project" value="TreeGrafter"/>
</dbReference>
<dbReference type="InterPro" id="IPR003594">
    <property type="entry name" value="HATPase_dom"/>
</dbReference>
<dbReference type="PROSITE" id="PS50109">
    <property type="entry name" value="HIS_KIN"/>
    <property type="match status" value="1"/>
</dbReference>
<keyword evidence="5" id="KW-0418">Kinase</keyword>
<keyword evidence="3" id="KW-0597">Phosphoprotein</keyword>
<feature type="transmembrane region" description="Helical" evidence="8">
    <location>
        <begin position="237"/>
        <end position="259"/>
    </location>
</feature>
<feature type="transmembrane region" description="Helical" evidence="8">
    <location>
        <begin position="21"/>
        <end position="41"/>
    </location>
</feature>
<dbReference type="EC" id="2.7.13.3" evidence="2"/>
<keyword evidence="11" id="KW-1185">Reference proteome</keyword>
<dbReference type="EMBL" id="BIFR01000001">
    <property type="protein sequence ID" value="GCE13890.1"/>
    <property type="molecule type" value="Genomic_DNA"/>
</dbReference>
<protein>
    <recommendedName>
        <fullName evidence="2">histidine kinase</fullName>
        <ecNumber evidence="2">2.7.13.3</ecNumber>
    </recommendedName>
</protein>
<evidence type="ECO:0000256" key="8">
    <source>
        <dbReference type="SAM" id="Phobius"/>
    </source>
</evidence>
<dbReference type="GO" id="GO:0005886">
    <property type="term" value="C:plasma membrane"/>
    <property type="evidence" value="ECO:0007669"/>
    <property type="project" value="TreeGrafter"/>
</dbReference>
<dbReference type="InterPro" id="IPR004358">
    <property type="entry name" value="Sig_transdc_His_kin-like_C"/>
</dbReference>
<evidence type="ECO:0000256" key="3">
    <source>
        <dbReference type="ARBA" id="ARBA00022553"/>
    </source>
</evidence>
<keyword evidence="4" id="KW-0808">Transferase</keyword>
<feature type="transmembrane region" description="Helical" evidence="8">
    <location>
        <begin position="721"/>
        <end position="739"/>
    </location>
</feature>
<keyword evidence="8" id="KW-1133">Transmembrane helix</keyword>
<feature type="transmembrane region" description="Helical" evidence="8">
    <location>
        <begin position="93"/>
        <end position="115"/>
    </location>
</feature>
<gene>
    <name evidence="10" type="ORF">KTT_37490</name>
</gene>
<dbReference type="Pfam" id="PF02518">
    <property type="entry name" value="HATPase_c"/>
    <property type="match status" value="1"/>
</dbReference>
<evidence type="ECO:0000256" key="6">
    <source>
        <dbReference type="ARBA" id="ARBA00023012"/>
    </source>
</evidence>
<evidence type="ECO:0000313" key="10">
    <source>
        <dbReference type="EMBL" id="GCE13890.1"/>
    </source>
</evidence>
<name>A0A402A443_9CHLR</name>
<keyword evidence="6" id="KW-0902">Two-component regulatory system</keyword>
<keyword evidence="8" id="KW-0812">Transmembrane</keyword>
<organism evidence="10 11">
    <name type="scientific">Tengunoibacter tsumagoiensis</name>
    <dbReference type="NCBI Taxonomy" id="2014871"/>
    <lineage>
        <taxon>Bacteria</taxon>
        <taxon>Bacillati</taxon>
        <taxon>Chloroflexota</taxon>
        <taxon>Ktedonobacteria</taxon>
        <taxon>Ktedonobacterales</taxon>
        <taxon>Dictyobacteraceae</taxon>
        <taxon>Tengunoibacter</taxon>
    </lineage>
</organism>
<feature type="transmembrane region" description="Helical" evidence="8">
    <location>
        <begin position="61"/>
        <end position="81"/>
    </location>
</feature>
<dbReference type="Gene3D" id="1.10.287.130">
    <property type="match status" value="1"/>
</dbReference>
<dbReference type="SMART" id="SM00388">
    <property type="entry name" value="HisKA"/>
    <property type="match status" value="1"/>
</dbReference>
<dbReference type="InterPro" id="IPR003661">
    <property type="entry name" value="HisK_dim/P_dom"/>
</dbReference>
<reference evidence="11" key="1">
    <citation type="submission" date="2018-12" db="EMBL/GenBank/DDBJ databases">
        <title>Tengunoibacter tsumagoiensis gen. nov., sp. nov., Dictyobacter kobayashii sp. nov., D. alpinus sp. nov., and D. joshuensis sp. nov. and description of Dictyobacteraceae fam. nov. within the order Ktedonobacterales isolated from Tengu-no-mugimeshi.</title>
        <authorList>
            <person name="Wang C.M."/>
            <person name="Zheng Y."/>
            <person name="Sakai Y."/>
            <person name="Toyoda A."/>
            <person name="Minakuchi Y."/>
            <person name="Abe K."/>
            <person name="Yokota A."/>
            <person name="Yabe S."/>
        </authorList>
    </citation>
    <scope>NUCLEOTIDE SEQUENCE [LARGE SCALE GENOMIC DNA]</scope>
    <source>
        <strain evidence="11">Uno3</strain>
    </source>
</reference>